<evidence type="ECO:0000256" key="16">
    <source>
        <dbReference type="SAM" id="MobiDB-lite"/>
    </source>
</evidence>
<feature type="domain" description="Protein kinase" evidence="18">
    <location>
        <begin position="419"/>
        <end position="720"/>
    </location>
</feature>
<keyword evidence="5" id="KW-0732">Signal</keyword>
<dbReference type="EC" id="4.6.1.2" evidence="3 15"/>
<feature type="transmembrane region" description="Helical" evidence="17">
    <location>
        <begin position="419"/>
        <end position="445"/>
    </location>
</feature>
<dbReference type="SMART" id="SM00044">
    <property type="entry name" value="CYCc"/>
    <property type="match status" value="1"/>
</dbReference>
<comment type="catalytic activity">
    <reaction evidence="1 15">
        <text>GTP = 3',5'-cyclic GMP + diphosphate</text>
        <dbReference type="Rhea" id="RHEA:13665"/>
        <dbReference type="ChEBI" id="CHEBI:33019"/>
        <dbReference type="ChEBI" id="CHEBI:37565"/>
        <dbReference type="ChEBI" id="CHEBI:57746"/>
        <dbReference type="EC" id="4.6.1.2"/>
    </reaction>
</comment>
<dbReference type="PROSITE" id="PS50011">
    <property type="entry name" value="PROTEIN_KINASE_DOM"/>
    <property type="match status" value="1"/>
</dbReference>
<name>A0A368FK63_ANCCA</name>
<evidence type="ECO:0000259" key="19">
    <source>
        <dbReference type="PROSITE" id="PS50125"/>
    </source>
</evidence>
<gene>
    <name evidence="20" type="ORF">ANCCAN_21572</name>
</gene>
<sequence>MAHSVCGGAIGIALDRMKAEGIAYGFDFHVLNLWVACEGPLLCSLFHSTVFRFIVNYTECSTSEAVGVAVEFMKQRNVDVVIGPPCPMPAEIMGYLSTVYKKTMLGWGFLSNSKFSDIDRFPYITKVIPDSLGMMRSVLQLFSTFAWDRVAIFYTPNEVQYCDGIIDDTMVHRCNTFGLTGPKKTTFQAAFSDESSYYVNVVQKISWDRQDDDYIRTQMRRAKASSRIIVMCFDTAKDRRTFMKIATALDMVSEEFVYVFLGMRGYGFGQAAPGKTERELYLLSFLLSVGVWARYLHDVFYLYGLSLNESLTLDPVGGQSNASTLAQSMKRSFLGLTGAVTINENGTRVPLFTVYGLDVNYNPVAYINFTLENNMPVMSKGYTNEATTIWATRNGKRPLSRPICGYSGTECPKDFWEEYSIYVGIGGAIVGIFVVAAVLLFAYLIRVRRLEKEQLRLQWQIPCMKLRKPPSLMRKLDHDNINRFIGLSIDGPEYVAIWRMCTRGTLQVRSPEDSSRVSKQIFYSRFSMSRMLSPTSNASAIFQEIISKGSLWFDPFFMFCIMRDIAEGLRYLHASFLGCHGRLRSGCCLVNESWQVKISDYGTESLMEEERLRRKRLLWMAPEHLRDSCTSKEGDVYSFAIISSEVITRREAWSLHDRKEGVDELVYMIKKGGSFPLRPDLSTEGEINNAMLHLIRDCWSEKPSDRPSADTICKLLKSMMPDKKTNLMDHMFNMLEEYTTTLELDVEERTKQLQEEKKKADILLGRMLPRQVADRLKLGQTVEPEGFDCVTVFFSDVVKFTQLAAKCSPFQVVSLLNDLYGGFDSIIEEHCVYKVESIGDGYLCVSGLPTRNGFTHIKEIAELSLSFMEFVDKFRITSLPRERVQLRIGVNTGPCVAGVVGLSMPRYCLFGDTVNTASRMESNGKAGHIHLSKDAHDLLAAKYHEEYETRSRGDVIIKGKGVMETFWLIGRSGSTAPDPVVKGVETREDIQARAETPQESPSHSPIKEMEKNDALYRNYIRSNTIEA</sequence>
<dbReference type="InterPro" id="IPR001170">
    <property type="entry name" value="ANPR/GUC"/>
</dbReference>
<dbReference type="GO" id="GO:0035556">
    <property type="term" value="P:intracellular signal transduction"/>
    <property type="evidence" value="ECO:0007669"/>
    <property type="project" value="InterPro"/>
</dbReference>
<reference evidence="20 21" key="1">
    <citation type="submission" date="2014-10" db="EMBL/GenBank/DDBJ databases">
        <title>Draft genome of the hookworm Ancylostoma caninum.</title>
        <authorList>
            <person name="Mitreva M."/>
        </authorList>
    </citation>
    <scope>NUCLEOTIDE SEQUENCE [LARGE SCALE GENOMIC DNA]</scope>
    <source>
        <strain evidence="20 21">Baltimore</strain>
    </source>
</reference>
<protein>
    <recommendedName>
        <fullName evidence="3 15">Guanylate cyclase</fullName>
        <ecNumber evidence="3 15">4.6.1.2</ecNumber>
    </recommendedName>
</protein>
<dbReference type="Gene3D" id="3.40.50.2300">
    <property type="match status" value="3"/>
</dbReference>
<dbReference type="SUPFAM" id="SSF53822">
    <property type="entry name" value="Periplasmic binding protein-like I"/>
    <property type="match status" value="1"/>
</dbReference>
<dbReference type="OrthoDB" id="4062651at2759"/>
<dbReference type="PANTHER" id="PTHR11920">
    <property type="entry name" value="GUANYLYL CYCLASE"/>
    <property type="match status" value="1"/>
</dbReference>
<dbReference type="Gene3D" id="1.10.510.10">
    <property type="entry name" value="Transferase(Phosphotransferase) domain 1"/>
    <property type="match status" value="1"/>
</dbReference>
<keyword evidence="21" id="KW-1185">Reference proteome</keyword>
<evidence type="ECO:0000256" key="9">
    <source>
        <dbReference type="ARBA" id="ARBA00023136"/>
    </source>
</evidence>
<keyword evidence="4 17" id="KW-0812">Transmembrane</keyword>
<dbReference type="InterPro" id="IPR001828">
    <property type="entry name" value="ANF_lig-bd_rcpt"/>
</dbReference>
<dbReference type="SUPFAM" id="SSF55073">
    <property type="entry name" value="Nucleotide cyclase"/>
    <property type="match status" value="1"/>
</dbReference>
<dbReference type="Pfam" id="PF01094">
    <property type="entry name" value="ANF_receptor"/>
    <property type="match status" value="1"/>
</dbReference>
<keyword evidence="11" id="KW-0325">Glycoprotein</keyword>
<dbReference type="GO" id="GO:0005525">
    <property type="term" value="F:GTP binding"/>
    <property type="evidence" value="ECO:0007669"/>
    <property type="project" value="UniProtKB-KW"/>
</dbReference>
<dbReference type="STRING" id="29170.A0A368FK63"/>
<dbReference type="CDD" id="cd07302">
    <property type="entry name" value="CHD"/>
    <property type="match status" value="1"/>
</dbReference>
<proteinExistence type="inferred from homology"/>
<evidence type="ECO:0000256" key="3">
    <source>
        <dbReference type="ARBA" id="ARBA00012202"/>
    </source>
</evidence>
<comment type="similarity">
    <text evidence="14">Belongs to the adenylyl cyclase class-4/guanylyl cyclase family.</text>
</comment>
<evidence type="ECO:0000256" key="10">
    <source>
        <dbReference type="ARBA" id="ARBA00023170"/>
    </source>
</evidence>
<dbReference type="GO" id="GO:0004383">
    <property type="term" value="F:guanylate cyclase activity"/>
    <property type="evidence" value="ECO:0007669"/>
    <property type="project" value="UniProtKB-EC"/>
</dbReference>
<dbReference type="FunFam" id="3.30.70.1230:FF:000023">
    <property type="entry name" value="Guanylate cyclase"/>
    <property type="match status" value="1"/>
</dbReference>
<evidence type="ECO:0000313" key="20">
    <source>
        <dbReference type="EMBL" id="RCN32621.1"/>
    </source>
</evidence>
<evidence type="ECO:0000256" key="5">
    <source>
        <dbReference type="ARBA" id="ARBA00022729"/>
    </source>
</evidence>
<dbReference type="Proteomes" id="UP000252519">
    <property type="component" value="Unassembled WGS sequence"/>
</dbReference>
<evidence type="ECO:0000256" key="13">
    <source>
        <dbReference type="ARBA" id="ARBA00023293"/>
    </source>
</evidence>
<dbReference type="GO" id="GO:0004016">
    <property type="term" value="F:adenylate cyclase activity"/>
    <property type="evidence" value="ECO:0007669"/>
    <property type="project" value="TreeGrafter"/>
</dbReference>
<keyword evidence="12 14" id="KW-0456">Lyase</keyword>
<dbReference type="PRINTS" id="PR00255">
    <property type="entry name" value="NATPEPTIDER"/>
</dbReference>
<keyword evidence="8" id="KW-0342">GTP-binding</keyword>
<evidence type="ECO:0000256" key="17">
    <source>
        <dbReference type="SAM" id="Phobius"/>
    </source>
</evidence>
<dbReference type="PROSITE" id="PS00452">
    <property type="entry name" value="GUANYLATE_CYCLASE_1"/>
    <property type="match status" value="1"/>
</dbReference>
<evidence type="ECO:0000256" key="8">
    <source>
        <dbReference type="ARBA" id="ARBA00023134"/>
    </source>
</evidence>
<dbReference type="GO" id="GO:0007168">
    <property type="term" value="P:receptor guanylyl cyclase signaling pathway"/>
    <property type="evidence" value="ECO:0007669"/>
    <property type="project" value="TreeGrafter"/>
</dbReference>
<evidence type="ECO:0000259" key="18">
    <source>
        <dbReference type="PROSITE" id="PS50011"/>
    </source>
</evidence>
<dbReference type="SUPFAM" id="SSF56112">
    <property type="entry name" value="Protein kinase-like (PK-like)"/>
    <property type="match status" value="1"/>
</dbReference>
<feature type="region of interest" description="Disordered" evidence="16">
    <location>
        <begin position="991"/>
        <end position="1010"/>
    </location>
</feature>
<dbReference type="GO" id="GO:0006935">
    <property type="term" value="P:chemotaxis"/>
    <property type="evidence" value="ECO:0007669"/>
    <property type="project" value="UniProtKB-ARBA"/>
</dbReference>
<feature type="domain" description="Guanylate cyclase" evidence="19">
    <location>
        <begin position="791"/>
        <end position="921"/>
    </location>
</feature>
<dbReference type="InterPro" id="IPR001245">
    <property type="entry name" value="Ser-Thr/Tyr_kinase_cat_dom"/>
</dbReference>
<dbReference type="AlphaFoldDB" id="A0A368FK63"/>
<evidence type="ECO:0000256" key="2">
    <source>
        <dbReference type="ARBA" id="ARBA00004479"/>
    </source>
</evidence>
<evidence type="ECO:0000256" key="6">
    <source>
        <dbReference type="ARBA" id="ARBA00022741"/>
    </source>
</evidence>
<accession>A0A368FK63</accession>
<evidence type="ECO:0000256" key="1">
    <source>
        <dbReference type="ARBA" id="ARBA00001436"/>
    </source>
</evidence>
<evidence type="ECO:0000313" key="21">
    <source>
        <dbReference type="Proteomes" id="UP000252519"/>
    </source>
</evidence>
<dbReference type="GO" id="GO:0005886">
    <property type="term" value="C:plasma membrane"/>
    <property type="evidence" value="ECO:0007669"/>
    <property type="project" value="TreeGrafter"/>
</dbReference>
<dbReference type="GO" id="GO:0001653">
    <property type="term" value="F:peptide receptor activity"/>
    <property type="evidence" value="ECO:0007669"/>
    <property type="project" value="TreeGrafter"/>
</dbReference>
<dbReference type="GO" id="GO:0004672">
    <property type="term" value="F:protein kinase activity"/>
    <property type="evidence" value="ECO:0007669"/>
    <property type="project" value="InterPro"/>
</dbReference>
<dbReference type="CDD" id="cd06352">
    <property type="entry name" value="PBP1_NPR_GC-like"/>
    <property type="match status" value="1"/>
</dbReference>
<evidence type="ECO:0000256" key="14">
    <source>
        <dbReference type="RuleBase" id="RU000405"/>
    </source>
</evidence>
<keyword evidence="7 17" id="KW-1133">Transmembrane helix</keyword>
<dbReference type="GO" id="GO:0007635">
    <property type="term" value="P:chemosensory behavior"/>
    <property type="evidence" value="ECO:0007669"/>
    <property type="project" value="UniProtKB-ARBA"/>
</dbReference>
<dbReference type="InterPro" id="IPR001054">
    <property type="entry name" value="A/G_cyclase"/>
</dbReference>
<dbReference type="PROSITE" id="PS50125">
    <property type="entry name" value="GUANYLATE_CYCLASE_2"/>
    <property type="match status" value="1"/>
</dbReference>
<dbReference type="Pfam" id="PF00211">
    <property type="entry name" value="Guanylate_cyc"/>
    <property type="match status" value="1"/>
</dbReference>
<dbReference type="InterPro" id="IPR000719">
    <property type="entry name" value="Prot_kinase_dom"/>
</dbReference>
<evidence type="ECO:0000256" key="12">
    <source>
        <dbReference type="ARBA" id="ARBA00023239"/>
    </source>
</evidence>
<evidence type="ECO:0000256" key="11">
    <source>
        <dbReference type="ARBA" id="ARBA00023180"/>
    </source>
</evidence>
<evidence type="ECO:0000256" key="4">
    <source>
        <dbReference type="ARBA" id="ARBA00022692"/>
    </source>
</evidence>
<evidence type="ECO:0000256" key="15">
    <source>
        <dbReference type="RuleBase" id="RU003431"/>
    </source>
</evidence>
<dbReference type="InterPro" id="IPR018297">
    <property type="entry name" value="A/G_cyclase_CS"/>
</dbReference>
<comment type="subcellular location">
    <subcellularLocation>
        <location evidence="2">Membrane</location>
        <topology evidence="2">Single-pass type I membrane protein</topology>
    </subcellularLocation>
</comment>
<dbReference type="InterPro" id="IPR029787">
    <property type="entry name" value="Nucleotide_cyclase"/>
</dbReference>
<keyword evidence="10" id="KW-0675">Receptor</keyword>
<dbReference type="Pfam" id="PF07714">
    <property type="entry name" value="PK_Tyr_Ser-Thr"/>
    <property type="match status" value="1"/>
</dbReference>
<dbReference type="Gene3D" id="3.30.70.1230">
    <property type="entry name" value="Nucleotide cyclase"/>
    <property type="match status" value="1"/>
</dbReference>
<keyword evidence="13 15" id="KW-0141">cGMP biosynthesis</keyword>
<evidence type="ECO:0000256" key="7">
    <source>
        <dbReference type="ARBA" id="ARBA00022989"/>
    </source>
</evidence>
<organism evidence="20 21">
    <name type="scientific">Ancylostoma caninum</name>
    <name type="common">Dog hookworm</name>
    <dbReference type="NCBI Taxonomy" id="29170"/>
    <lineage>
        <taxon>Eukaryota</taxon>
        <taxon>Metazoa</taxon>
        <taxon>Ecdysozoa</taxon>
        <taxon>Nematoda</taxon>
        <taxon>Chromadorea</taxon>
        <taxon>Rhabditida</taxon>
        <taxon>Rhabditina</taxon>
        <taxon>Rhabditomorpha</taxon>
        <taxon>Strongyloidea</taxon>
        <taxon>Ancylostomatidae</taxon>
        <taxon>Ancylostomatinae</taxon>
        <taxon>Ancylostoma</taxon>
    </lineage>
</organism>
<comment type="caution">
    <text evidence="20">The sequence shown here is derived from an EMBL/GenBank/DDBJ whole genome shotgun (WGS) entry which is preliminary data.</text>
</comment>
<dbReference type="PANTHER" id="PTHR11920:SF495">
    <property type="entry name" value="RECEPTOR-TYPE GUANYLATE CYCLASE GCY-7"/>
    <property type="match status" value="1"/>
</dbReference>
<dbReference type="InterPro" id="IPR050401">
    <property type="entry name" value="Cyclic_nucleotide_synthase"/>
</dbReference>
<dbReference type="InterPro" id="IPR028082">
    <property type="entry name" value="Peripla_BP_I"/>
</dbReference>
<dbReference type="GO" id="GO:0005524">
    <property type="term" value="F:ATP binding"/>
    <property type="evidence" value="ECO:0007669"/>
    <property type="project" value="InterPro"/>
</dbReference>
<dbReference type="EMBL" id="JOJR01001059">
    <property type="protein sequence ID" value="RCN32621.1"/>
    <property type="molecule type" value="Genomic_DNA"/>
</dbReference>
<dbReference type="InterPro" id="IPR011009">
    <property type="entry name" value="Kinase-like_dom_sf"/>
</dbReference>
<keyword evidence="6" id="KW-0547">Nucleotide-binding</keyword>
<keyword evidence="9 17" id="KW-0472">Membrane</keyword>